<keyword evidence="1" id="KW-0472">Membrane</keyword>
<evidence type="ECO:0000256" key="1">
    <source>
        <dbReference type="SAM" id="Phobius"/>
    </source>
</evidence>
<dbReference type="RefSeq" id="WP_106776587.1">
    <property type="nucleotide sequence ID" value="NZ_JYGE01000003.1"/>
</dbReference>
<evidence type="ECO:0008006" key="4">
    <source>
        <dbReference type="Google" id="ProtNLM"/>
    </source>
</evidence>
<dbReference type="OrthoDB" id="1753491at2"/>
<keyword evidence="1" id="KW-0812">Transmembrane</keyword>
<dbReference type="AlphaFoldDB" id="A0A2P7Q1J9"/>
<feature type="transmembrane region" description="Helical" evidence="1">
    <location>
        <begin position="20"/>
        <end position="39"/>
    </location>
</feature>
<sequence>MNDIFKLYYYELVKNKRKFIIMAVFCLLFFLGNLYIISYNGGDISILESSKAFKLFSSNPDLPKVFTDQLKLYGEGQLNFQLIQENTSFIVIMFGAAISILMSIDTVSRNYRKKNNSSYIEASLPVSIEKIKIARILSSISLYIFYIIVMTISLILVNFICKLLAGSVYEAGLWGLIMDLLIILPYSPKIPLLICFIYVSTCIIGIQSLTSIFYIENSRGKLFNKLVYFVLMMACGFLMIVYLFFIISNQESNFIIFEKYNLLNIGSIIFVILSIILFRLDCRITKNRLRGGI</sequence>
<dbReference type="Proteomes" id="UP000241434">
    <property type="component" value="Unassembled WGS sequence"/>
</dbReference>
<gene>
    <name evidence="2" type="ORF">UF10_04270</name>
</gene>
<keyword evidence="1" id="KW-1133">Transmembrane helix</keyword>
<accession>A0A2P7Q1J9</accession>
<feature type="transmembrane region" description="Helical" evidence="1">
    <location>
        <begin position="87"/>
        <end position="104"/>
    </location>
</feature>
<feature type="transmembrane region" description="Helical" evidence="1">
    <location>
        <begin position="226"/>
        <end position="248"/>
    </location>
</feature>
<feature type="transmembrane region" description="Helical" evidence="1">
    <location>
        <begin position="260"/>
        <end position="280"/>
    </location>
</feature>
<feature type="transmembrane region" description="Helical" evidence="1">
    <location>
        <begin position="140"/>
        <end position="165"/>
    </location>
</feature>
<name>A0A2P7Q1J9_9FIRM</name>
<evidence type="ECO:0000313" key="2">
    <source>
        <dbReference type="EMBL" id="PSJ31835.1"/>
    </source>
</evidence>
<keyword evidence="3" id="KW-1185">Reference proteome</keyword>
<reference evidence="2" key="1">
    <citation type="thesis" date="2015" institute="Rutgers" country="The State University of New Jersey, 14 College Farm Rd., New Brunswick, NJ, USA">
        <title>Ammonia toxicity in bacteria and its implications for treatment of and resource recovery from highly nitrogenous organic wastes.</title>
        <authorList>
            <person name="Luther A.K."/>
        </authorList>
    </citation>
    <scope>NUCLEOTIDE SEQUENCE</scope>
    <source>
        <strain evidence="2">RT-10B</strain>
    </source>
</reference>
<evidence type="ECO:0000313" key="3">
    <source>
        <dbReference type="Proteomes" id="UP000241434"/>
    </source>
</evidence>
<dbReference type="EMBL" id="JYGE01000003">
    <property type="protein sequence ID" value="PSJ31835.1"/>
    <property type="molecule type" value="Genomic_DNA"/>
</dbReference>
<organism evidence="2 3">
    <name type="scientific">Peptostreptococcus russellii</name>
    <dbReference type="NCBI Taxonomy" id="215200"/>
    <lineage>
        <taxon>Bacteria</taxon>
        <taxon>Bacillati</taxon>
        <taxon>Bacillota</taxon>
        <taxon>Clostridia</taxon>
        <taxon>Peptostreptococcales</taxon>
        <taxon>Peptostreptococcaceae</taxon>
        <taxon>Peptostreptococcus</taxon>
    </lineage>
</organism>
<feature type="transmembrane region" description="Helical" evidence="1">
    <location>
        <begin position="190"/>
        <end position="214"/>
    </location>
</feature>
<comment type="caution">
    <text evidence="2">The sequence shown here is derived from an EMBL/GenBank/DDBJ whole genome shotgun (WGS) entry which is preliminary data.</text>
</comment>
<proteinExistence type="predicted"/>
<protein>
    <recommendedName>
        <fullName evidence="4">ABC-2 family transporter protein</fullName>
    </recommendedName>
</protein>